<gene>
    <name evidence="1" type="ORF">DN069_07585</name>
</gene>
<sequence>MDHLDEDGPTMARPDEPVVNICRHECTGTTAQGHDPLVSLLLRRAGFITEDYFHQRYRRLPYDLSDGVAERMATNAARMLRACHYQVRIDADLDLDAPPGDWTPCPVHPDLPRPKTT</sequence>
<accession>A0A2X0KGJ7</accession>
<dbReference type="OrthoDB" id="3854658at2"/>
<name>A0A2X0KGJ7_9ACTN</name>
<evidence type="ECO:0000313" key="2">
    <source>
        <dbReference type="Proteomes" id="UP000248889"/>
    </source>
</evidence>
<evidence type="ECO:0000313" key="1">
    <source>
        <dbReference type="EMBL" id="RAG86209.1"/>
    </source>
</evidence>
<dbReference type="AlphaFoldDB" id="A0A2X0KGJ7"/>
<proteinExistence type="predicted"/>
<dbReference type="RefSeq" id="WP_111500083.1">
    <property type="nucleotide sequence ID" value="NZ_QKYN01000030.1"/>
</dbReference>
<dbReference type="EMBL" id="QKYN01000030">
    <property type="protein sequence ID" value="RAG86209.1"/>
    <property type="molecule type" value="Genomic_DNA"/>
</dbReference>
<protein>
    <submittedName>
        <fullName evidence="1">Uncharacterized protein</fullName>
    </submittedName>
</protein>
<dbReference type="Proteomes" id="UP000248889">
    <property type="component" value="Unassembled WGS sequence"/>
</dbReference>
<reference evidence="1 2" key="1">
    <citation type="submission" date="2018-06" db="EMBL/GenBank/DDBJ databases">
        <title>Streptacidiphilus pinicola sp. nov., isolated from pine grove soil.</title>
        <authorList>
            <person name="Roh S.G."/>
            <person name="Park S."/>
            <person name="Kim M.-K."/>
            <person name="Yun B.-R."/>
            <person name="Park J."/>
            <person name="Kim M.J."/>
            <person name="Kim Y.S."/>
            <person name="Kim S.B."/>
        </authorList>
    </citation>
    <scope>NUCLEOTIDE SEQUENCE [LARGE SCALE GENOMIC DNA]</scope>
    <source>
        <strain evidence="1 2">MMS16-CNU450</strain>
    </source>
</reference>
<comment type="caution">
    <text evidence="1">The sequence shown here is derived from an EMBL/GenBank/DDBJ whole genome shotgun (WGS) entry which is preliminary data.</text>
</comment>
<keyword evidence="2" id="KW-1185">Reference proteome</keyword>
<organism evidence="1 2">
    <name type="scientific">Streptacidiphilus pinicola</name>
    <dbReference type="NCBI Taxonomy" id="2219663"/>
    <lineage>
        <taxon>Bacteria</taxon>
        <taxon>Bacillati</taxon>
        <taxon>Actinomycetota</taxon>
        <taxon>Actinomycetes</taxon>
        <taxon>Kitasatosporales</taxon>
        <taxon>Streptomycetaceae</taxon>
        <taxon>Streptacidiphilus</taxon>
    </lineage>
</organism>